<dbReference type="InterPro" id="IPR011081">
    <property type="entry name" value="Big_4"/>
</dbReference>
<evidence type="ECO:0000313" key="8">
    <source>
        <dbReference type="Proteomes" id="UP000821846"/>
    </source>
</evidence>
<feature type="signal peptide" evidence="5">
    <location>
        <begin position="1"/>
        <end position="26"/>
    </location>
</feature>
<dbReference type="PRINTS" id="PR00132">
    <property type="entry name" value="GLHYDRLASE2"/>
</dbReference>
<keyword evidence="8" id="KW-1185">Reference proteome</keyword>
<dbReference type="SUPFAM" id="SSF49303">
    <property type="entry name" value="beta-Galactosidase/glucuronidase domain"/>
    <property type="match status" value="1"/>
</dbReference>
<proteinExistence type="inferred from homology"/>
<evidence type="ECO:0000256" key="4">
    <source>
        <dbReference type="SAM" id="Coils"/>
    </source>
</evidence>
<evidence type="ECO:0000313" key="7">
    <source>
        <dbReference type="EMBL" id="NSG29466.1"/>
    </source>
</evidence>
<dbReference type="Gene3D" id="2.60.40.10">
    <property type="entry name" value="Immunoglobulins"/>
    <property type="match status" value="3"/>
</dbReference>
<dbReference type="PANTHER" id="PTHR42732">
    <property type="entry name" value="BETA-GALACTOSIDASE"/>
    <property type="match status" value="1"/>
</dbReference>
<dbReference type="InterPro" id="IPR008979">
    <property type="entry name" value="Galactose-bd-like_sf"/>
</dbReference>
<feature type="coiled-coil region" evidence="4">
    <location>
        <begin position="2087"/>
        <end position="2238"/>
    </location>
</feature>
<protein>
    <submittedName>
        <fullName evidence="7">DUF4982 domain-containing protein</fullName>
    </submittedName>
</protein>
<dbReference type="SUPFAM" id="SSF49373">
    <property type="entry name" value="Invasin/intimin cell-adhesion fragments"/>
    <property type="match status" value="1"/>
</dbReference>
<dbReference type="PANTHER" id="PTHR42732:SF1">
    <property type="entry name" value="BETA-MANNOSIDASE"/>
    <property type="match status" value="1"/>
</dbReference>
<keyword evidence="3" id="KW-0326">Glycosidase</keyword>
<dbReference type="InterPro" id="IPR008964">
    <property type="entry name" value="Invasin/intimin_cell_adhesion"/>
</dbReference>
<dbReference type="InterPro" id="IPR032311">
    <property type="entry name" value="DUF4982"/>
</dbReference>
<dbReference type="InterPro" id="IPR013783">
    <property type="entry name" value="Ig-like_fold"/>
</dbReference>
<dbReference type="Pfam" id="PF02836">
    <property type="entry name" value="Glyco_hydro_2_C"/>
    <property type="match status" value="1"/>
</dbReference>
<dbReference type="InterPro" id="IPR040605">
    <property type="entry name" value="Glyco_hydro2_dom5"/>
</dbReference>
<keyword evidence="2" id="KW-0378">Hydrolase</keyword>
<keyword evidence="4" id="KW-0175">Coiled coil</keyword>
<feature type="domain" description="F5/8 type C" evidence="6">
    <location>
        <begin position="1294"/>
        <end position="1459"/>
    </location>
</feature>
<dbReference type="Pfam" id="PF13306">
    <property type="entry name" value="LRR_5"/>
    <property type="match status" value="1"/>
</dbReference>
<dbReference type="InterPro" id="IPR032675">
    <property type="entry name" value="LRR_dom_sf"/>
</dbReference>
<dbReference type="SUPFAM" id="SSF49785">
    <property type="entry name" value="Galactose-binding domain-like"/>
    <property type="match status" value="2"/>
</dbReference>
<dbReference type="InterPro" id="IPR006103">
    <property type="entry name" value="Glyco_hydro_2_cat"/>
</dbReference>
<dbReference type="InterPro" id="IPR051913">
    <property type="entry name" value="GH2_Domain-Containing"/>
</dbReference>
<dbReference type="Pfam" id="PF16355">
    <property type="entry name" value="DUF4982"/>
    <property type="match status" value="1"/>
</dbReference>
<evidence type="ECO:0000256" key="2">
    <source>
        <dbReference type="ARBA" id="ARBA00022801"/>
    </source>
</evidence>
<dbReference type="Gene3D" id="3.20.20.80">
    <property type="entry name" value="Glycosidases"/>
    <property type="match status" value="1"/>
</dbReference>
<dbReference type="InterPro" id="IPR006101">
    <property type="entry name" value="Glyco_hydro_2"/>
</dbReference>
<dbReference type="InterPro" id="IPR017853">
    <property type="entry name" value="GH"/>
</dbReference>
<dbReference type="InterPro" id="IPR006104">
    <property type="entry name" value="Glyco_hydro_2_N"/>
</dbReference>
<evidence type="ECO:0000256" key="5">
    <source>
        <dbReference type="SAM" id="SignalP"/>
    </source>
</evidence>
<dbReference type="SUPFAM" id="SSF51445">
    <property type="entry name" value="(Trans)glycosidases"/>
    <property type="match status" value="1"/>
</dbReference>
<name>A0ABX2GX98_9FIRM</name>
<dbReference type="PROSITE" id="PS50022">
    <property type="entry name" value="FA58C_3"/>
    <property type="match status" value="1"/>
</dbReference>
<dbReference type="RefSeq" id="WP_173865943.1">
    <property type="nucleotide sequence ID" value="NZ_JAAWUU010000010.1"/>
</dbReference>
<dbReference type="EMBL" id="JAAWUZ010000009">
    <property type="protein sequence ID" value="NSG29466.1"/>
    <property type="molecule type" value="Genomic_DNA"/>
</dbReference>
<comment type="similarity">
    <text evidence="1">Belongs to the glycosyl hydrolase 2 family.</text>
</comment>
<accession>A0ABX2GX98</accession>
<dbReference type="InterPro" id="IPR006102">
    <property type="entry name" value="Ig-like_GH2"/>
</dbReference>
<feature type="chain" id="PRO_5045736130" evidence="5">
    <location>
        <begin position="27"/>
        <end position="2375"/>
    </location>
</feature>
<dbReference type="InterPro" id="IPR026906">
    <property type="entry name" value="LRR_5"/>
</dbReference>
<dbReference type="Proteomes" id="UP000821846">
    <property type="component" value="Unassembled WGS sequence"/>
</dbReference>
<reference evidence="7 8" key="1">
    <citation type="journal article" date="2020" name="Cell Host Microbe">
        <title>Functional and Genomic Variation between Human-Derived Isolates of Lachnospiraceae Reveals Inter- and Intra-Species Diversity.</title>
        <authorList>
            <person name="Sorbara M.T."/>
            <person name="Littmann E.R."/>
            <person name="Fontana E."/>
            <person name="Moody T.U."/>
            <person name="Kohout C.E."/>
            <person name="Gjonbalaj M."/>
            <person name="Eaton V."/>
            <person name="Seok R."/>
            <person name="Leiner I.M."/>
            <person name="Pamer E.G."/>
        </authorList>
    </citation>
    <scope>NUCLEOTIDE SEQUENCE [LARGE SCALE GENOMIC DNA]</scope>
    <source>
        <strain evidence="7 8">MSK.14.16</strain>
    </source>
</reference>
<dbReference type="Pfam" id="PF02837">
    <property type="entry name" value="Glyco_hydro_2_N"/>
    <property type="match status" value="1"/>
</dbReference>
<dbReference type="Gene3D" id="2.60.120.260">
    <property type="entry name" value="Galactose-binding domain-like"/>
    <property type="match status" value="3"/>
</dbReference>
<gene>
    <name evidence="7" type="ORF">HFM93_04060</name>
</gene>
<sequence>MNYKKYLSGVLAAAMVLNTGAVSVLAAGTDTSVQEASQTQTSSTPETVYVNSYDGKERSVSFNDHWRFYLGELNGAEAVSYNDSSWDDVTLPHDYSIDQGFSTAAPAEQESGYVLGGTGWYRKSFTLDESMQGKTVSIDFDGVYMNATVYLNGEKLGTHPYGYTPFSFVLPQDKLKFGSEENVITVKVDHKQPSSRWYSGSGIYRDVKLTVADPVHVANYGTTVTTPDIESGKGTVSVVTEVQNDSSEAADVSVKQTVYEKGSDVPAAEGEKTKVQSVAAGKTARIEASVTVADPKLWDTENPNLYTVKTEVYVGDTLKDSYHSDFGFRWVNFTTEKGFYLNGKNIKLHGVSMHHDQGSLGSEAWERSVERQVQELKQMGVNAIRVTHNPASQVLIDVCNREGIMLVEEAFDCWLSGKAGNTEDYGKWFYQTIESGNQIVNGREGEKWAEFDLKAMVRRGRNNPSIIMWSLGNEIFQQLIDGNVTGQYPEVAKKLITWTGEEDATRYVTFGDNQVKSNVWADNNQVNTALVFAEAAKYGVPGGLVGFNYGSSGQISNGHSRGWLVYGSETASSVNSRGVYDRKNSNSDNGSGDRRLTSYDKSAVGWGHLASAGLWITMQQEFNAGEFVWTGFDYIGEPTPYNWQGTGANGTWPNIAKNSYFGIIDTAGIPKDSYYLYQSQWNDNENTLHVLPVWNEDEIMLDNSGKAEVVVYSDAPVVKLYLNGKEIGSATATHTDTPTGGYQNYTSGTGCFDSSKANGHTSLYATFQVPYEVGTLEAKAFEADGVTEIKDTDGRNVAETTGKGSKLTVKADRSEITADGKDLSFVEIDVTDRDGREVNGAEPQIHVAVEGDGKLLSLDNGVQNDTTSYSEPTRKAGKGKLIAIVQSTKDAGSFTVKATSDGYTAAQTVITTVADGSGVTGEKTVVSYEIAKNYYVKQGTKPVLPSEVKIHYSDDTSETKKVTWDAFTGEEETYSVSGTVADLNMRITVNVSTIGQTAGVLNYSAAVGKDAEVSLPAARPAVLADGTILAAEFPVKWDIPKDLTATIGTKNVKGTATVFDQNFEVTAAVRVTNGEYKDGAEALGNVPEMYYNGTSSKEDASVADVLAKLQDDKTSADDVAWSGKGTLDFRLDTAIELKGFTMYLKDTAPTSGTIKIYASGDNGVNWTPVDCTVTNKKEKGVTVRTYNVKETVSETYFRVEFTKDATLAELEMNTRIPSFTVGSEAALSSLKVGGHIADEASLKKGWFGVNETEFDAADLTAEGKDNASVTILDKDADGVIRILIESEDHLMRAIYPVMLGKDNTASDSASDASMDYDYRNMTLRAPSEEGSGSVAKAADGNTGTIWHTNWGSGSGPTDLRNDPDNRYLQIELKETEKINALRYLPRSSDTNGIVTEYSIKVSTDGENWTEVAKSDADSTWSKSVEWKLAQFAPVDAKYIRLYGVSTVGQSAAEVNKYMSAAEVRVRYAAQEIYRDNTTVTLEDRSFDYTGSALTPKPVVTYKASEDAQAVTLTEGTDYEVSYKNNTEPGTATIVVTGKGAYQGVVEENFVINAVDITVADYEAIAVTTAKGVCPALPGTVIAHTNVGDQVLDVQWDEISAEQLKQIGTFSTGGTVVDTNARITAEITVTAVIGVQQVSVATAKGTTPSMPETVTVYYSNGEKQQQEVVWDLADADFRNPGIVEVYGTVGKAVTRETVLQAKASVRVADVTADANNTPTDTNLALNADGSSKTREWPRTFAYFSSSNDLVYNAVDGNKNFDSTSGKKIWCDWESGKYHTNADAAVGDSDHLPFVISAFGKEDSTADSDQKKYTVNKVSIGFMEEDGSAANKVRLPKDYKIEYYSANDGVIPANRLGNDSANSCSNIKGWGADNPLKAHTGWTEVAYVGGKPSVPSLANFKEMVNVEFEAVETTAIRITLTPQDNNWTGLEEYEVYYTPIEKYGDYEVTSIKVDGQEVLAQFDADTKTLNLDARSGVITAQATNNASVTVLDAVNGTAKVLFRPENGDENKAQEYTVNFKQSETPEEDHSKDGLKAVIDLAEKLNAENYTAESYAKLTAALAAAKEVCDAENATVEEISAQISAISDAIKGLESADKAANEDLKKQLEEKTKQLEDKERELAAATENVTTLQDKIKDAQDQLAALEGTSAEEKTALEKQIEALQGKLNTARAEVLTLSGEKASLEEEKAALQAELKKVQDQAAKDSAEAEAAIKKAQEEARKAREEIEKLKDSLTLKNGDTVTAGGVQYRVTDAAAKTAEAYGTAKKNIKTINVTATVTIKDVTCKVTAIADQAFAGQKKATKAVIGANVTKIGKKAFYGDSRLKSITVKGKKLKMVGKQALKGINKHAVVRVPKAKKKAYKALFKGKGQKKSVKVK</sequence>
<evidence type="ECO:0000256" key="3">
    <source>
        <dbReference type="ARBA" id="ARBA00023295"/>
    </source>
</evidence>
<dbReference type="InterPro" id="IPR000421">
    <property type="entry name" value="FA58C"/>
</dbReference>
<organism evidence="7 8">
    <name type="scientific">Faecalicatena fissicatena</name>
    <dbReference type="NCBI Taxonomy" id="290055"/>
    <lineage>
        <taxon>Bacteria</taxon>
        <taxon>Bacillati</taxon>
        <taxon>Bacillota</taxon>
        <taxon>Clostridia</taxon>
        <taxon>Lachnospirales</taxon>
        <taxon>Lachnospiraceae</taxon>
        <taxon>Faecalicatena</taxon>
    </lineage>
</organism>
<dbReference type="Pfam" id="PF00754">
    <property type="entry name" value="F5_F8_type_C"/>
    <property type="match status" value="1"/>
</dbReference>
<dbReference type="Gene3D" id="3.80.10.10">
    <property type="entry name" value="Ribonuclease Inhibitor"/>
    <property type="match status" value="1"/>
</dbReference>
<evidence type="ECO:0000256" key="1">
    <source>
        <dbReference type="ARBA" id="ARBA00007401"/>
    </source>
</evidence>
<dbReference type="Pfam" id="PF00703">
    <property type="entry name" value="Glyco_hydro_2"/>
    <property type="match status" value="1"/>
</dbReference>
<dbReference type="Pfam" id="PF07532">
    <property type="entry name" value="Big_4"/>
    <property type="match status" value="4"/>
</dbReference>
<dbReference type="Gene3D" id="1.20.1270.90">
    <property type="entry name" value="AF1782-like"/>
    <property type="match status" value="1"/>
</dbReference>
<comment type="caution">
    <text evidence="7">The sequence shown here is derived from an EMBL/GenBank/DDBJ whole genome shotgun (WGS) entry which is preliminary data.</text>
</comment>
<dbReference type="Pfam" id="PF18565">
    <property type="entry name" value="Glyco_hydro2_C5"/>
    <property type="match status" value="1"/>
</dbReference>
<evidence type="ECO:0000259" key="6">
    <source>
        <dbReference type="PROSITE" id="PS50022"/>
    </source>
</evidence>
<keyword evidence="5" id="KW-0732">Signal</keyword>
<dbReference type="InterPro" id="IPR036156">
    <property type="entry name" value="Beta-gal/glucu_dom_sf"/>
</dbReference>